<dbReference type="RefSeq" id="WP_190421004.1">
    <property type="nucleotide sequence ID" value="NZ_JAMPKK010000012.1"/>
</dbReference>
<keyword evidence="3" id="KW-1185">Reference proteome</keyword>
<feature type="transmembrane region" description="Helical" evidence="1">
    <location>
        <begin position="12"/>
        <end position="32"/>
    </location>
</feature>
<reference evidence="2 3" key="1">
    <citation type="submission" date="2022-04" db="EMBL/GenBank/DDBJ databases">
        <title>Positive selection, recombination, and allopatry shape intraspecific diversity of widespread and dominant cyanobacteria.</title>
        <authorList>
            <person name="Wei J."/>
            <person name="Shu W."/>
            <person name="Hu C."/>
        </authorList>
    </citation>
    <scope>NUCLEOTIDE SEQUENCE [LARGE SCALE GENOMIC DNA]</scope>
    <source>
        <strain evidence="2 3">GB2-A5</strain>
    </source>
</reference>
<keyword evidence="1" id="KW-1133">Transmembrane helix</keyword>
<keyword evidence="1" id="KW-0472">Membrane</keyword>
<evidence type="ECO:0000313" key="2">
    <source>
        <dbReference type="EMBL" id="MEP0864323.1"/>
    </source>
</evidence>
<proteinExistence type="predicted"/>
<organism evidence="2 3">
    <name type="scientific">Funiculus sociatus GB2-A5</name>
    <dbReference type="NCBI Taxonomy" id="2933946"/>
    <lineage>
        <taxon>Bacteria</taxon>
        <taxon>Bacillati</taxon>
        <taxon>Cyanobacteriota</taxon>
        <taxon>Cyanophyceae</taxon>
        <taxon>Coleofasciculales</taxon>
        <taxon>Coleofasciculaceae</taxon>
        <taxon>Funiculus</taxon>
    </lineage>
</organism>
<comment type="caution">
    <text evidence="2">The sequence shown here is derived from an EMBL/GenBank/DDBJ whole genome shotgun (WGS) entry which is preliminary data.</text>
</comment>
<dbReference type="Proteomes" id="UP001442494">
    <property type="component" value="Unassembled WGS sequence"/>
</dbReference>
<name>A0ABV0JLK6_9CYAN</name>
<protein>
    <submittedName>
        <fullName evidence="2">Uncharacterized protein</fullName>
    </submittedName>
</protein>
<sequence>MNTLPRAIKKTGFIWALVAVGAIQGLLITWMLPEQSLDFRTPPQSVRAVEGR</sequence>
<gene>
    <name evidence="2" type="ORF">NDI37_07555</name>
</gene>
<dbReference type="EMBL" id="JAMPKK010000012">
    <property type="protein sequence ID" value="MEP0864323.1"/>
    <property type="molecule type" value="Genomic_DNA"/>
</dbReference>
<evidence type="ECO:0000313" key="3">
    <source>
        <dbReference type="Proteomes" id="UP001442494"/>
    </source>
</evidence>
<accession>A0ABV0JLK6</accession>
<keyword evidence="1" id="KW-0812">Transmembrane</keyword>
<evidence type="ECO:0000256" key="1">
    <source>
        <dbReference type="SAM" id="Phobius"/>
    </source>
</evidence>